<evidence type="ECO:0000313" key="2">
    <source>
        <dbReference type="EMBL" id="MBP3950463.1"/>
    </source>
</evidence>
<feature type="coiled-coil region" evidence="1">
    <location>
        <begin position="208"/>
        <end position="235"/>
    </location>
</feature>
<comment type="caution">
    <text evidence="2">The sequence shown here is derived from an EMBL/GenBank/DDBJ whole genome shotgun (WGS) entry which is preliminary data.</text>
</comment>
<accession>A0A940WUG4</accession>
<organism evidence="2 3">
    <name type="scientific">Halalkalibacter suaedae</name>
    <dbReference type="NCBI Taxonomy" id="2822140"/>
    <lineage>
        <taxon>Bacteria</taxon>
        <taxon>Bacillati</taxon>
        <taxon>Bacillota</taxon>
        <taxon>Bacilli</taxon>
        <taxon>Bacillales</taxon>
        <taxon>Bacillaceae</taxon>
        <taxon>Halalkalibacter</taxon>
    </lineage>
</organism>
<protein>
    <submittedName>
        <fullName evidence="2">Uncharacterized protein</fullName>
    </submittedName>
</protein>
<gene>
    <name evidence="2" type="ORF">J7W16_04905</name>
</gene>
<keyword evidence="3" id="KW-1185">Reference proteome</keyword>
<keyword evidence="1" id="KW-0175">Coiled coil</keyword>
<feature type="coiled-coil region" evidence="1">
    <location>
        <begin position="77"/>
        <end position="118"/>
    </location>
</feature>
<feature type="coiled-coil region" evidence="1">
    <location>
        <begin position="26"/>
        <end position="53"/>
    </location>
</feature>
<name>A0A940WUG4_9BACI</name>
<reference evidence="2" key="1">
    <citation type="submission" date="2021-03" db="EMBL/GenBank/DDBJ databases">
        <title>Bacillus suaedae sp. nov., isolated from Suaeda aralocaspica.</title>
        <authorList>
            <person name="Lei R.F.R."/>
        </authorList>
    </citation>
    <scope>NUCLEOTIDE SEQUENCE</scope>
    <source>
        <strain evidence="2">YZJH907-2</strain>
    </source>
</reference>
<dbReference type="EMBL" id="JAGKSQ010000002">
    <property type="protein sequence ID" value="MBP3950463.1"/>
    <property type="molecule type" value="Genomic_DNA"/>
</dbReference>
<dbReference type="AlphaFoldDB" id="A0A940WUG4"/>
<proteinExistence type="predicted"/>
<dbReference type="Proteomes" id="UP000678228">
    <property type="component" value="Unassembled WGS sequence"/>
</dbReference>
<evidence type="ECO:0000256" key="1">
    <source>
        <dbReference type="SAM" id="Coils"/>
    </source>
</evidence>
<sequence>MIDLLNKELQEVKEQLWLKRKWGEHLERSSKLLKEEQLKQTRLQQQLLKEKKDVERLEGISIANLFATLSGRKLEKVDQEQQELLAAELKYQEAAETVNDLLEEMSDLEGKLKSVQDAQDKYDQLLSKKEAYIHSEDSVLSHQLYALLDSESDLHATLKEYAEAINAGSRAVALLKRALDSLDQAKDWSTWDMFGGGAISTAIKHSHIDDSKNEIHKAQRALRHFQEELKDITNYVDNQIELSSLLTFADFFFDGFIVDWFVHGKIQDSYDQTKATFEETIRIHQQLLEQKGIVENKLKLAQEERILFLESIN</sequence>
<evidence type="ECO:0000313" key="3">
    <source>
        <dbReference type="Proteomes" id="UP000678228"/>
    </source>
</evidence>
<dbReference type="RefSeq" id="WP_210596105.1">
    <property type="nucleotide sequence ID" value="NZ_JAGKSQ010000002.1"/>
</dbReference>